<dbReference type="PANTHER" id="PTHR11260">
    <property type="entry name" value="GLUTATHIONE S-TRANSFERASE, GST, SUPERFAMILY, GST DOMAIN CONTAINING"/>
    <property type="match status" value="1"/>
</dbReference>
<keyword evidence="6" id="KW-1185">Reference proteome</keyword>
<proteinExistence type="predicted"/>
<feature type="non-terminal residue" evidence="5">
    <location>
        <position position="1"/>
    </location>
</feature>
<evidence type="ECO:0000256" key="1">
    <source>
        <dbReference type="ARBA" id="ARBA00012452"/>
    </source>
</evidence>
<dbReference type="InterPro" id="IPR045074">
    <property type="entry name" value="GST_C_Tau"/>
</dbReference>
<evidence type="ECO:0000313" key="5">
    <source>
        <dbReference type="EMBL" id="TVU01842.1"/>
    </source>
</evidence>
<dbReference type="FunFam" id="1.20.1050.10:FF:000012">
    <property type="entry name" value="Tau class glutathione S-transferase"/>
    <property type="match status" value="1"/>
</dbReference>
<gene>
    <name evidence="5" type="ORF">EJB05_52694</name>
</gene>
<dbReference type="PROSITE" id="PS50405">
    <property type="entry name" value="GST_CTER"/>
    <property type="match status" value="1"/>
</dbReference>
<name>A0A5J9SS32_9POAL</name>
<dbReference type="EMBL" id="RWGY01000381">
    <property type="protein sequence ID" value="TVU01842.1"/>
    <property type="molecule type" value="Genomic_DNA"/>
</dbReference>
<dbReference type="Gene3D" id="1.20.1050.10">
    <property type="match status" value="3"/>
</dbReference>
<protein>
    <recommendedName>
        <fullName evidence="1">glutathione transferase</fullName>
        <ecNumber evidence="1">2.5.1.18</ecNumber>
    </recommendedName>
</protein>
<comment type="catalytic activity">
    <reaction evidence="3">
        <text>RX + glutathione = an S-substituted glutathione + a halide anion + H(+)</text>
        <dbReference type="Rhea" id="RHEA:16437"/>
        <dbReference type="ChEBI" id="CHEBI:15378"/>
        <dbReference type="ChEBI" id="CHEBI:16042"/>
        <dbReference type="ChEBI" id="CHEBI:17792"/>
        <dbReference type="ChEBI" id="CHEBI:57925"/>
        <dbReference type="ChEBI" id="CHEBI:90779"/>
        <dbReference type="EC" id="2.5.1.18"/>
    </reaction>
</comment>
<dbReference type="AlphaFoldDB" id="A0A5J9SS32"/>
<accession>A0A5J9SS32</accession>
<comment type="caution">
    <text evidence="5">The sequence shown here is derived from an EMBL/GenBank/DDBJ whole genome shotgun (WGS) entry which is preliminary data.</text>
</comment>
<dbReference type="InterPro" id="IPR036282">
    <property type="entry name" value="Glutathione-S-Trfase_C_sf"/>
</dbReference>
<dbReference type="OrthoDB" id="202840at2759"/>
<dbReference type="SUPFAM" id="SSF47616">
    <property type="entry name" value="GST C-terminal domain-like"/>
    <property type="match status" value="3"/>
</dbReference>
<dbReference type="InterPro" id="IPR010987">
    <property type="entry name" value="Glutathione-S-Trfase_C-like"/>
</dbReference>
<dbReference type="GO" id="GO:0006749">
    <property type="term" value="P:glutathione metabolic process"/>
    <property type="evidence" value="ECO:0007669"/>
    <property type="project" value="InterPro"/>
</dbReference>
<evidence type="ECO:0000256" key="2">
    <source>
        <dbReference type="ARBA" id="ARBA00022679"/>
    </source>
</evidence>
<evidence type="ECO:0000259" key="4">
    <source>
        <dbReference type="PROSITE" id="PS50405"/>
    </source>
</evidence>
<organism evidence="5 6">
    <name type="scientific">Eragrostis curvula</name>
    <name type="common">weeping love grass</name>
    <dbReference type="NCBI Taxonomy" id="38414"/>
    <lineage>
        <taxon>Eukaryota</taxon>
        <taxon>Viridiplantae</taxon>
        <taxon>Streptophyta</taxon>
        <taxon>Embryophyta</taxon>
        <taxon>Tracheophyta</taxon>
        <taxon>Spermatophyta</taxon>
        <taxon>Magnoliopsida</taxon>
        <taxon>Liliopsida</taxon>
        <taxon>Poales</taxon>
        <taxon>Poaceae</taxon>
        <taxon>PACMAD clade</taxon>
        <taxon>Chloridoideae</taxon>
        <taxon>Eragrostideae</taxon>
        <taxon>Eragrostidinae</taxon>
        <taxon>Eragrostis</taxon>
    </lineage>
</organism>
<keyword evidence="2" id="KW-0808">Transferase</keyword>
<dbReference type="EC" id="2.5.1.18" evidence="1"/>
<dbReference type="InterPro" id="IPR004046">
    <property type="entry name" value="GST_C"/>
</dbReference>
<evidence type="ECO:0000256" key="3">
    <source>
        <dbReference type="ARBA" id="ARBA00047960"/>
    </source>
</evidence>
<feature type="domain" description="GST C-terminal" evidence="4">
    <location>
        <begin position="53"/>
        <end position="180"/>
    </location>
</feature>
<dbReference type="Pfam" id="PF00043">
    <property type="entry name" value="GST_C"/>
    <property type="match status" value="3"/>
</dbReference>
<dbReference type="GO" id="GO:0005737">
    <property type="term" value="C:cytoplasm"/>
    <property type="evidence" value="ECO:0007669"/>
    <property type="project" value="TreeGrafter"/>
</dbReference>
<dbReference type="PANTHER" id="PTHR11260:SF708">
    <property type="entry name" value="GLUTATHIONE TRANSFERASE"/>
    <property type="match status" value="1"/>
</dbReference>
<dbReference type="InterPro" id="IPR045073">
    <property type="entry name" value="Omega/Tau-like"/>
</dbReference>
<sequence length="301" mass="33781">LTEAQQNLSLLEAQLKGKRFFGGDSIGLVDIAASALAHWLGAIEEVSGVVLLTDEEYPELCNWAKRYVDDDTFPREQFWLSLMSPDEEAWRSVVTEAKQNLSLLEAQLKGKRFFGGDSIGLVDIAASMLAHWLGVIEEVSGVVVLTDEEFPELCNWAKRYVHDETVKQCLPKRDELVAMFSSLKEMLEEGETRDGFLKEAKELLPLLEAQLKGKKFFNGDTPGYLDIAASMLGPTRIAVEEVTGVALINDDDYPALSQWARDYMSNEALKPCMPDRDQLLAYFTKNKEMYKAGVKAMLQQK</sequence>
<dbReference type="CDD" id="cd03185">
    <property type="entry name" value="GST_C_Tau"/>
    <property type="match status" value="3"/>
</dbReference>
<reference evidence="5 6" key="1">
    <citation type="journal article" date="2019" name="Sci. Rep.">
        <title>A high-quality genome of Eragrostis curvula grass provides insights into Poaceae evolution and supports new strategies to enhance forage quality.</title>
        <authorList>
            <person name="Carballo J."/>
            <person name="Santos B.A.C.M."/>
            <person name="Zappacosta D."/>
            <person name="Garbus I."/>
            <person name="Selva J.P."/>
            <person name="Gallo C.A."/>
            <person name="Diaz A."/>
            <person name="Albertini E."/>
            <person name="Caccamo M."/>
            <person name="Echenique V."/>
        </authorList>
    </citation>
    <scope>NUCLEOTIDE SEQUENCE [LARGE SCALE GENOMIC DNA]</scope>
    <source>
        <strain evidence="6">cv. Victoria</strain>
        <tissue evidence="5">Leaf</tissue>
    </source>
</reference>
<evidence type="ECO:0000313" key="6">
    <source>
        <dbReference type="Proteomes" id="UP000324897"/>
    </source>
</evidence>
<dbReference type="Proteomes" id="UP000324897">
    <property type="component" value="Unassembled WGS sequence"/>
</dbReference>
<dbReference type="GO" id="GO:0004364">
    <property type="term" value="F:glutathione transferase activity"/>
    <property type="evidence" value="ECO:0007669"/>
    <property type="project" value="UniProtKB-EC"/>
</dbReference>